<dbReference type="Proteomes" id="UP000016960">
    <property type="component" value="Unassembled WGS sequence"/>
</dbReference>
<dbReference type="CDD" id="cd00082">
    <property type="entry name" value="HisKA"/>
    <property type="match status" value="1"/>
</dbReference>
<dbReference type="RefSeq" id="WP_022607530.1">
    <property type="nucleotide sequence ID" value="NZ_ASSJ01000055.1"/>
</dbReference>
<dbReference type="InterPro" id="IPR036097">
    <property type="entry name" value="HisK_dim/P_sf"/>
</dbReference>
<dbReference type="EMBL" id="ASSJ01000055">
    <property type="protein sequence ID" value="ERN41082.1"/>
    <property type="molecule type" value="Genomic_DNA"/>
</dbReference>
<evidence type="ECO:0000259" key="10">
    <source>
        <dbReference type="PROSITE" id="PS50109"/>
    </source>
</evidence>
<dbReference type="SMART" id="SM00388">
    <property type="entry name" value="HisKA"/>
    <property type="match status" value="1"/>
</dbReference>
<proteinExistence type="inferred from homology"/>
<keyword evidence="4 9" id="KW-0547">Nucleotide-binding</keyword>
<dbReference type="SUPFAM" id="SSF47384">
    <property type="entry name" value="Homodimeric domain of signal transducing histidine kinase"/>
    <property type="match status" value="1"/>
</dbReference>
<dbReference type="CDD" id="cd02978">
    <property type="entry name" value="KaiB_like"/>
    <property type="match status" value="1"/>
</dbReference>
<dbReference type="PATRIC" id="fig|582515.4.peg.2635"/>
<dbReference type="CDD" id="cd00075">
    <property type="entry name" value="HATPase"/>
    <property type="match status" value="1"/>
</dbReference>
<keyword evidence="3 9" id="KW-0808">Transferase</keyword>
<dbReference type="GO" id="GO:0005524">
    <property type="term" value="F:ATP binding"/>
    <property type="evidence" value="ECO:0007669"/>
    <property type="project" value="UniProtKB-KW"/>
</dbReference>
<evidence type="ECO:0000256" key="9">
    <source>
        <dbReference type="HAMAP-Rule" id="MF_01837"/>
    </source>
</evidence>
<keyword evidence="5 9" id="KW-0418">Kinase</keyword>
<dbReference type="STRING" id="582515.KR51_00023420"/>
<dbReference type="InterPro" id="IPR003594">
    <property type="entry name" value="HATPase_dom"/>
</dbReference>
<feature type="domain" description="Histidine kinase" evidence="10">
    <location>
        <begin position="165"/>
        <end position="398"/>
    </location>
</feature>
<dbReference type="InterPro" id="IPR011649">
    <property type="entry name" value="KaiB_domain"/>
</dbReference>
<dbReference type="SMART" id="SM00387">
    <property type="entry name" value="HATPase_c"/>
    <property type="match status" value="1"/>
</dbReference>
<dbReference type="InterPro" id="IPR036890">
    <property type="entry name" value="HATPase_C_sf"/>
</dbReference>
<comment type="catalytic activity">
    <reaction evidence="1 9">
        <text>ATP + protein L-histidine = ADP + protein N-phospho-L-histidine.</text>
        <dbReference type="EC" id="2.7.13.3"/>
    </reaction>
</comment>
<evidence type="ECO:0000256" key="5">
    <source>
        <dbReference type="ARBA" id="ARBA00022777"/>
    </source>
</evidence>
<dbReference type="OrthoDB" id="9773956at2"/>
<comment type="function">
    <text evidence="9">Member of the two-component regulatory system SasA/RpaA involved in genome-wide circadian gene expression. One of several clock output pathways. Participates in the Kai clock protein complex, the main circadian regulator in cyanobacteria, via its interaction with KaiC. KaiC enhances the autophosphorylation activity of SasA, which then transfers its phosphate group to RpaA to activate it. In addition to its output function, recruits fold-shifted KaiB (KaiB(fs)) to KaiC to cooperatively form the KaiB(6):KaiC(6) complex (independent of SasA kinase activity). Required for robustness of the circadian rhythm of gene expression and is involved in clock output, also required for adaptation to light/dark cycles.</text>
</comment>
<keyword evidence="8 9" id="KW-0090">Biological rhythms</keyword>
<dbReference type="InterPro" id="IPR050736">
    <property type="entry name" value="Sensor_HK_Regulatory"/>
</dbReference>
<dbReference type="Pfam" id="PF00512">
    <property type="entry name" value="HisKA"/>
    <property type="match status" value="1"/>
</dbReference>
<sequence>MQIPDDNRVTAHQTSSLPVPLQLLLFVDERSRTQEPMRRIQNYLLRLQQDNAFGLQVIGVEKQPHLAEHYRIVATPSLVRIWPPPRQTLAGLNLLSQLESCWDTWLQAAWDHRDEDDPETERGALLGSVKRSAEWIRLSDEIFRLQRENEELVEQLRFKDQILAMLAHDLRNPLTAAAIAFETLELAEKNGSDTDSNGTNDASRSRQLLQRQIYKQAQNQFRIMNRMIADILETAKGKSAGLQIQPQRVYLQHLCEDVLQQFDSAFRAKSLNVHRDIPQDLPAAYADEELTRQVLVNLLDNAVKYTPESGEVYLSALHRTTQKIQVSVCDSGPGIPSENQDHIFEGHVRLERDVAKDGYGLGLSLCRQVVRAHYGRIWVDSAPDRGGSCFHFTLPTYQGRPGAS</sequence>
<dbReference type="AlphaFoldDB" id="U5DJK1"/>
<evidence type="ECO:0000256" key="3">
    <source>
        <dbReference type="ARBA" id="ARBA00022679"/>
    </source>
</evidence>
<dbReference type="EC" id="2.7.13.3" evidence="9"/>
<comment type="subunit">
    <text evidence="9">Homooligomerizes. Interacts with KaiC. Participates in the KaiABC clock complex, whose core is composed of a KaiC homohexamer, 6 KaiB and up to 6 KaiA dimers. SasA and KaiB(fs) compete to bind to KaiC.</text>
</comment>
<dbReference type="PRINTS" id="PR00344">
    <property type="entry name" value="BCTRLSENSOR"/>
</dbReference>
<protein>
    <recommendedName>
        <fullName evidence="9">Adaptive-response sensory-kinase SasA</fullName>
        <ecNumber evidence="9">2.7.13.3</ecNumber>
    </recommendedName>
    <alternativeName>
        <fullName evidence="9">Sensor histidine kinase SasA</fullName>
    </alternativeName>
</protein>
<dbReference type="HAMAP" id="MF_01837">
    <property type="entry name" value="Kinase_SasA"/>
    <property type="match status" value="1"/>
</dbReference>
<dbReference type="InterPro" id="IPR003661">
    <property type="entry name" value="HisK_dim/P_dom"/>
</dbReference>
<organism evidence="11 12">
    <name type="scientific">Rubidibacter lacunae KORDI 51-2</name>
    <dbReference type="NCBI Taxonomy" id="582515"/>
    <lineage>
        <taxon>Bacteria</taxon>
        <taxon>Bacillati</taxon>
        <taxon>Cyanobacteriota</taxon>
        <taxon>Cyanophyceae</taxon>
        <taxon>Oscillatoriophycideae</taxon>
        <taxon>Chroococcales</taxon>
        <taxon>Aphanothecaceae</taxon>
        <taxon>Rubidibacter</taxon>
    </lineage>
</organism>
<dbReference type="InterPro" id="IPR036249">
    <property type="entry name" value="Thioredoxin-like_sf"/>
</dbReference>
<dbReference type="PROSITE" id="PS50109">
    <property type="entry name" value="HIS_KIN"/>
    <property type="match status" value="1"/>
</dbReference>
<dbReference type="FunCoup" id="U5DJK1">
    <property type="interactions" value="15"/>
</dbReference>
<dbReference type="SMART" id="SM01248">
    <property type="entry name" value="KaiB"/>
    <property type="match status" value="1"/>
</dbReference>
<dbReference type="Gene3D" id="1.10.287.130">
    <property type="match status" value="1"/>
</dbReference>
<reference evidence="11 12" key="1">
    <citation type="submission" date="2013-05" db="EMBL/GenBank/DDBJ databases">
        <title>Draft genome sequence of Rubidibacter lacunae KORDI 51-2.</title>
        <authorList>
            <person name="Choi D.H."/>
            <person name="Noh J.H."/>
            <person name="Kwon K.-K."/>
            <person name="Lee J.-H."/>
            <person name="Ryu J.-Y."/>
        </authorList>
    </citation>
    <scope>NUCLEOTIDE SEQUENCE [LARGE SCALE GENOMIC DNA]</scope>
    <source>
        <strain evidence="11 12">KORDI 51-2</strain>
    </source>
</reference>
<evidence type="ECO:0000313" key="11">
    <source>
        <dbReference type="EMBL" id="ERN41082.1"/>
    </source>
</evidence>
<dbReference type="eggNOG" id="COG2205">
    <property type="taxonomic scope" value="Bacteria"/>
</dbReference>
<keyword evidence="12" id="KW-1185">Reference proteome</keyword>
<keyword evidence="2 9" id="KW-0597">Phosphoprotein</keyword>
<dbReference type="PANTHER" id="PTHR43711">
    <property type="entry name" value="TWO-COMPONENT HISTIDINE KINASE"/>
    <property type="match status" value="1"/>
</dbReference>
<dbReference type="Pfam" id="PF02518">
    <property type="entry name" value="HATPase_c"/>
    <property type="match status" value="1"/>
</dbReference>
<evidence type="ECO:0000256" key="4">
    <source>
        <dbReference type="ARBA" id="ARBA00022741"/>
    </source>
</evidence>
<dbReference type="InterPro" id="IPR004358">
    <property type="entry name" value="Sig_transdc_His_kin-like_C"/>
</dbReference>
<dbReference type="NCBIfam" id="NF006800">
    <property type="entry name" value="PRK09303.1"/>
    <property type="match status" value="1"/>
</dbReference>
<keyword evidence="7 9" id="KW-0902">Two-component regulatory system</keyword>
<evidence type="ECO:0000256" key="7">
    <source>
        <dbReference type="ARBA" id="ARBA00023012"/>
    </source>
</evidence>
<dbReference type="InParanoid" id="U5DJK1"/>
<dbReference type="Pfam" id="PF07689">
    <property type="entry name" value="KaiB"/>
    <property type="match status" value="1"/>
</dbReference>
<dbReference type="Gene3D" id="3.30.565.10">
    <property type="entry name" value="Histidine kinase-like ATPase, C-terminal domain"/>
    <property type="match status" value="1"/>
</dbReference>
<dbReference type="FunFam" id="3.30.565.10:FF:000006">
    <property type="entry name" value="Sensor histidine kinase WalK"/>
    <property type="match status" value="1"/>
</dbReference>
<comment type="domain">
    <text evidence="9">The N-terminus interacts with KaiC, while the C-terminal histidine kinase domain autophosphorylates and is probably responsible for self-oligomerization. The N-terminal domain stimulates the C-terminus to autophosphorylate.</text>
</comment>
<dbReference type="SUPFAM" id="SSF55874">
    <property type="entry name" value="ATPase domain of HSP90 chaperone/DNA topoisomerase II/histidine kinase"/>
    <property type="match status" value="1"/>
</dbReference>
<accession>U5DJK1</accession>
<name>U5DJK1_9CHRO</name>
<evidence type="ECO:0000256" key="1">
    <source>
        <dbReference type="ARBA" id="ARBA00000085"/>
    </source>
</evidence>
<dbReference type="PANTHER" id="PTHR43711:SF26">
    <property type="entry name" value="SENSOR HISTIDINE KINASE RCSC"/>
    <property type="match status" value="1"/>
</dbReference>
<dbReference type="InterPro" id="IPR023527">
    <property type="entry name" value="Kinase_SasA"/>
</dbReference>
<dbReference type="Gene3D" id="3.40.30.10">
    <property type="entry name" value="Glutaredoxin"/>
    <property type="match status" value="1"/>
</dbReference>
<comment type="caution">
    <text evidence="11">The sequence shown here is derived from an EMBL/GenBank/DDBJ whole genome shotgun (WGS) entry which is preliminary data.</text>
</comment>
<evidence type="ECO:0000256" key="8">
    <source>
        <dbReference type="ARBA" id="ARBA00023108"/>
    </source>
</evidence>
<dbReference type="GO" id="GO:0000155">
    <property type="term" value="F:phosphorelay sensor kinase activity"/>
    <property type="evidence" value="ECO:0007669"/>
    <property type="project" value="InterPro"/>
</dbReference>
<keyword evidence="6 9" id="KW-0067">ATP-binding</keyword>
<dbReference type="GO" id="GO:0007623">
    <property type="term" value="P:circadian rhythm"/>
    <property type="evidence" value="ECO:0007669"/>
    <property type="project" value="UniProtKB-UniRule"/>
</dbReference>
<evidence type="ECO:0000256" key="6">
    <source>
        <dbReference type="ARBA" id="ARBA00022840"/>
    </source>
</evidence>
<dbReference type="InterPro" id="IPR005467">
    <property type="entry name" value="His_kinase_dom"/>
</dbReference>
<evidence type="ECO:0000313" key="12">
    <source>
        <dbReference type="Proteomes" id="UP000016960"/>
    </source>
</evidence>
<dbReference type="SUPFAM" id="SSF52833">
    <property type="entry name" value="Thioredoxin-like"/>
    <property type="match status" value="1"/>
</dbReference>
<feature type="modified residue" description="Phosphohistidine; by autocatalysis" evidence="9">
    <location>
        <position position="168"/>
    </location>
</feature>
<gene>
    <name evidence="9" type="primary">sasA</name>
    <name evidence="11" type="ORF">KR51_00023420</name>
</gene>
<evidence type="ECO:0000256" key="2">
    <source>
        <dbReference type="ARBA" id="ARBA00022553"/>
    </source>
</evidence>